<dbReference type="InterPro" id="IPR046960">
    <property type="entry name" value="PPR_At4g14850-like_plant"/>
</dbReference>
<reference evidence="5" key="1">
    <citation type="journal article" date="2019" name="Nat. Commun.">
        <title>The genome of broomcorn millet.</title>
        <authorList>
            <person name="Zou C."/>
            <person name="Miki D."/>
            <person name="Li D."/>
            <person name="Tang Q."/>
            <person name="Xiao L."/>
            <person name="Rajput S."/>
            <person name="Deng P."/>
            <person name="Jia W."/>
            <person name="Huang R."/>
            <person name="Zhang M."/>
            <person name="Sun Y."/>
            <person name="Hu J."/>
            <person name="Fu X."/>
            <person name="Schnable P.S."/>
            <person name="Li F."/>
            <person name="Zhang H."/>
            <person name="Feng B."/>
            <person name="Zhu X."/>
            <person name="Liu R."/>
            <person name="Schnable J.C."/>
            <person name="Zhu J.-K."/>
            <person name="Zhang H."/>
        </authorList>
    </citation>
    <scope>NUCLEOTIDE SEQUENCE [LARGE SCALE GENOMIC DNA]</scope>
</reference>
<keyword evidence="1" id="KW-0677">Repeat</keyword>
<proteinExistence type="predicted"/>
<dbReference type="Pfam" id="PF13041">
    <property type="entry name" value="PPR_2"/>
    <property type="match status" value="2"/>
</dbReference>
<evidence type="ECO:0000256" key="2">
    <source>
        <dbReference type="ARBA" id="ARBA00022946"/>
    </source>
</evidence>
<evidence type="ECO:0000256" key="1">
    <source>
        <dbReference type="ARBA" id="ARBA00022737"/>
    </source>
</evidence>
<sequence length="301" mass="32895">MAASRKVFDEIPCPGVASRNALLVGYARNKMHVEALSVFRKLAGKGREVLLDQVSVSSTQVCSALAPRQAPWTSVARCMRALPRWVWSWVRSMSAMPFLTCTPGVGGSREALVLFDAMDCRDVIITWNVVICACIHESRFKEACILFQSMVRDGVLPDDVSYATALQASACILSWALGASIHASVIKTGFLDSDGVASSLITMYSKCGSLGDALQAFEVAEDHFCVMSWTAMITALQQNGHGLQAVDMFEKMLEHGIPPDHITFVSVLSSCSHSGLVEQGRKYFNLMTQVHKITPSTEHYP</sequence>
<dbReference type="OrthoDB" id="185373at2759"/>
<protein>
    <submittedName>
        <fullName evidence="4">Pentatricopeptide repeat-containing protein</fullName>
    </submittedName>
</protein>
<comment type="caution">
    <text evidence="4">The sequence shown here is derived from an EMBL/GenBank/DDBJ whole genome shotgun (WGS) entry which is preliminary data.</text>
</comment>
<dbReference type="Gene3D" id="1.25.40.10">
    <property type="entry name" value="Tetratricopeptide repeat domain"/>
    <property type="match status" value="2"/>
</dbReference>
<dbReference type="EMBL" id="PQIB02000010">
    <property type="protein sequence ID" value="RLM93943.1"/>
    <property type="molecule type" value="Genomic_DNA"/>
</dbReference>
<dbReference type="GO" id="GO:0099402">
    <property type="term" value="P:plant organ development"/>
    <property type="evidence" value="ECO:0007669"/>
    <property type="project" value="UniProtKB-ARBA"/>
</dbReference>
<dbReference type="InterPro" id="IPR002885">
    <property type="entry name" value="PPR_rpt"/>
</dbReference>
<evidence type="ECO:0000256" key="3">
    <source>
        <dbReference type="PROSITE-ProRule" id="PRU00708"/>
    </source>
</evidence>
<dbReference type="PANTHER" id="PTHR47926">
    <property type="entry name" value="PENTATRICOPEPTIDE REPEAT-CONTAINING PROTEIN"/>
    <property type="match status" value="1"/>
</dbReference>
<keyword evidence="2" id="KW-0809">Transit peptide</keyword>
<dbReference type="NCBIfam" id="TIGR00756">
    <property type="entry name" value="PPR"/>
    <property type="match status" value="3"/>
</dbReference>
<dbReference type="GO" id="GO:0009451">
    <property type="term" value="P:RNA modification"/>
    <property type="evidence" value="ECO:0007669"/>
    <property type="project" value="InterPro"/>
</dbReference>
<dbReference type="STRING" id="4540.A0A3L6R4Z7"/>
<dbReference type="GO" id="GO:0003723">
    <property type="term" value="F:RNA binding"/>
    <property type="evidence" value="ECO:0007669"/>
    <property type="project" value="InterPro"/>
</dbReference>
<evidence type="ECO:0000313" key="5">
    <source>
        <dbReference type="Proteomes" id="UP000275267"/>
    </source>
</evidence>
<dbReference type="AlphaFoldDB" id="A0A3L6R4Z7"/>
<dbReference type="InterPro" id="IPR011990">
    <property type="entry name" value="TPR-like_helical_dom_sf"/>
</dbReference>
<dbReference type="Pfam" id="PF01535">
    <property type="entry name" value="PPR"/>
    <property type="match status" value="2"/>
</dbReference>
<gene>
    <name evidence="4" type="ORF">C2845_PM08G10400</name>
</gene>
<dbReference type="PROSITE" id="PS51375">
    <property type="entry name" value="PPR"/>
    <property type="match status" value="2"/>
</dbReference>
<dbReference type="Proteomes" id="UP000275267">
    <property type="component" value="Unassembled WGS sequence"/>
</dbReference>
<organism evidence="4 5">
    <name type="scientific">Panicum miliaceum</name>
    <name type="common">Proso millet</name>
    <name type="synonym">Broomcorn millet</name>
    <dbReference type="NCBI Taxonomy" id="4540"/>
    <lineage>
        <taxon>Eukaryota</taxon>
        <taxon>Viridiplantae</taxon>
        <taxon>Streptophyta</taxon>
        <taxon>Embryophyta</taxon>
        <taxon>Tracheophyta</taxon>
        <taxon>Spermatophyta</taxon>
        <taxon>Magnoliopsida</taxon>
        <taxon>Liliopsida</taxon>
        <taxon>Poales</taxon>
        <taxon>Poaceae</taxon>
        <taxon>PACMAD clade</taxon>
        <taxon>Panicoideae</taxon>
        <taxon>Panicodae</taxon>
        <taxon>Paniceae</taxon>
        <taxon>Panicinae</taxon>
        <taxon>Panicum</taxon>
        <taxon>Panicum sect. Panicum</taxon>
    </lineage>
</organism>
<name>A0A3L6R4Z7_PANMI</name>
<feature type="repeat" description="PPR" evidence="3">
    <location>
        <begin position="225"/>
        <end position="259"/>
    </location>
</feature>
<accession>A0A3L6R4Z7</accession>
<keyword evidence="5" id="KW-1185">Reference proteome</keyword>
<evidence type="ECO:0000313" key="4">
    <source>
        <dbReference type="EMBL" id="RLM93943.1"/>
    </source>
</evidence>
<dbReference type="FunFam" id="1.25.40.10:FF:000158">
    <property type="entry name" value="pentatricopeptide repeat-containing protein At2g33680"/>
    <property type="match status" value="1"/>
</dbReference>
<feature type="repeat" description="PPR" evidence="3">
    <location>
        <begin position="123"/>
        <end position="157"/>
    </location>
</feature>
<dbReference type="PANTHER" id="PTHR47926:SF418">
    <property type="entry name" value="(WILD MALAYSIAN BANANA) HYPOTHETICAL PROTEIN"/>
    <property type="match status" value="1"/>
</dbReference>